<evidence type="ECO:0000313" key="4">
    <source>
        <dbReference type="Proteomes" id="UP000266723"/>
    </source>
</evidence>
<name>A0A3N6T6X2_BRACR</name>
<reference evidence="2" key="1">
    <citation type="submission" date="2019-12" db="EMBL/GenBank/DDBJ databases">
        <title>Genome sequencing and annotation of Brassica cretica.</title>
        <authorList>
            <person name="Studholme D.J."/>
            <person name="Sarris P.F."/>
        </authorList>
    </citation>
    <scope>NUCLEOTIDE SEQUENCE</scope>
    <source>
        <strain evidence="2">PFS-102/07</strain>
        <tissue evidence="2">Leaf</tissue>
    </source>
</reference>
<sequence>MMLLPCQEKEPDNTDGINPWMLLEDMRSSGPPSSNASNGLQGDATVQMSLLLHSCFLMIMRDLWKVRIKEPKKLGSFFHSFYMNIGL</sequence>
<keyword evidence="4" id="KW-1185">Reference proteome</keyword>
<reference evidence="3 4" key="3">
    <citation type="journal article" date="2020" name="BMC Genomics">
        <title>Intraspecific diversification of the crop wild relative Brassica cretica Lam. using demographic model selection.</title>
        <authorList>
            <person name="Kioukis A."/>
            <person name="Michalopoulou V.A."/>
            <person name="Briers L."/>
            <person name="Pirintsos S."/>
            <person name="Studholme D.J."/>
            <person name="Pavlidis P."/>
            <person name="Sarris P.F."/>
        </authorList>
    </citation>
    <scope>NUCLEOTIDE SEQUENCE [LARGE SCALE GENOMIC DNA]</scope>
    <source>
        <strain evidence="4">cv. PFS-1207/04</strain>
        <strain evidence="3">PFS-1207/04</strain>
    </source>
</reference>
<dbReference type="AlphaFoldDB" id="A0A3N6T6X2"/>
<reference evidence="3" key="2">
    <citation type="submission" date="2019-12" db="EMBL/GenBank/DDBJ databases">
        <authorList>
            <person name="Studholme D.J."/>
            <person name="Sarris P."/>
        </authorList>
    </citation>
    <scope>NUCLEOTIDE SEQUENCE</scope>
    <source>
        <strain evidence="3">PFS-1207/04</strain>
        <tissue evidence="3">Leaf</tissue>
    </source>
</reference>
<organism evidence="2">
    <name type="scientific">Brassica cretica</name>
    <name type="common">Mustard</name>
    <dbReference type="NCBI Taxonomy" id="69181"/>
    <lineage>
        <taxon>Eukaryota</taxon>
        <taxon>Viridiplantae</taxon>
        <taxon>Streptophyta</taxon>
        <taxon>Embryophyta</taxon>
        <taxon>Tracheophyta</taxon>
        <taxon>Spermatophyta</taxon>
        <taxon>Magnoliopsida</taxon>
        <taxon>eudicotyledons</taxon>
        <taxon>Gunneridae</taxon>
        <taxon>Pentapetalae</taxon>
        <taxon>rosids</taxon>
        <taxon>malvids</taxon>
        <taxon>Brassicales</taxon>
        <taxon>Brassicaceae</taxon>
        <taxon>Brassiceae</taxon>
        <taxon>Brassica</taxon>
    </lineage>
</organism>
<comment type="caution">
    <text evidence="2">The sequence shown here is derived from an EMBL/GenBank/DDBJ whole genome shotgun (WGS) entry which is preliminary data.</text>
</comment>
<dbReference type="EMBL" id="QGKV02000649">
    <property type="protein sequence ID" value="KAF3579158.1"/>
    <property type="molecule type" value="Genomic_DNA"/>
</dbReference>
<dbReference type="Proteomes" id="UP000266723">
    <property type="component" value="Unassembled WGS sequence"/>
</dbReference>
<evidence type="ECO:0000256" key="1">
    <source>
        <dbReference type="SAM" id="MobiDB-lite"/>
    </source>
</evidence>
<accession>A0A3N6T6X2</accession>
<proteinExistence type="predicted"/>
<protein>
    <submittedName>
        <fullName evidence="2">Uncharacterized protein</fullName>
    </submittedName>
</protein>
<gene>
    <name evidence="3" type="ORF">DY000_02034531</name>
    <name evidence="2" type="ORF">F2Q70_00027973</name>
</gene>
<feature type="region of interest" description="Disordered" evidence="1">
    <location>
        <begin position="1"/>
        <end position="20"/>
    </location>
</feature>
<evidence type="ECO:0000313" key="3">
    <source>
        <dbReference type="EMBL" id="KAF3579158.1"/>
    </source>
</evidence>
<evidence type="ECO:0000313" key="2">
    <source>
        <dbReference type="EMBL" id="KAF2602367.1"/>
    </source>
</evidence>
<dbReference type="EMBL" id="QGKY02000094">
    <property type="protein sequence ID" value="KAF2602367.1"/>
    <property type="molecule type" value="Genomic_DNA"/>
</dbReference>